<keyword evidence="3" id="KW-1185">Reference proteome</keyword>
<sequence>MNSRDRHGLIPGEAVIAARVMMASTVPPLAAITGPGVEVEPVREFDEGGTNHAAMTAACAAALPASGGGSCWITDWDNSRYRAAELSYSELRLRSRLDQNVDISHSPLIFGDVVASKT</sequence>
<dbReference type="RefSeq" id="WP_036737788.1">
    <property type="nucleotide sequence ID" value="NZ_FOJO01000002.1"/>
</dbReference>
<dbReference type="AlphaFoldDB" id="A0A099F8V2"/>
<dbReference type="OrthoDB" id="3078238at2"/>
<protein>
    <submittedName>
        <fullName evidence="1">Uncharacterized protein</fullName>
    </submittedName>
</protein>
<reference evidence="1 3" key="1">
    <citation type="submission" date="2014-09" db="EMBL/GenBank/DDBJ databases">
        <authorList>
            <person name="McGinnis J.M."/>
            <person name="Wolfgang W.J."/>
        </authorList>
    </citation>
    <scope>NUCLEOTIDE SEQUENCE [LARGE SCALE GENOMIC DNA]</scope>
    <source>
        <strain evidence="1 3">JCM 14014</strain>
    </source>
</reference>
<dbReference type="Proteomes" id="UP000029846">
    <property type="component" value="Unassembled WGS sequence"/>
</dbReference>
<evidence type="ECO:0000313" key="3">
    <source>
        <dbReference type="Proteomes" id="UP000029846"/>
    </source>
</evidence>
<dbReference type="EMBL" id="FOJO01000002">
    <property type="protein sequence ID" value="SFA42302.1"/>
    <property type="molecule type" value="Genomic_DNA"/>
</dbReference>
<gene>
    <name evidence="1" type="ORF">IT41_00370</name>
    <name evidence="2" type="ORF">SAMN04487972_102283</name>
</gene>
<dbReference type="eggNOG" id="ENOG502ZK82">
    <property type="taxonomic scope" value="Bacteria"/>
</dbReference>
<dbReference type="Proteomes" id="UP000182312">
    <property type="component" value="Unassembled WGS sequence"/>
</dbReference>
<evidence type="ECO:0000313" key="4">
    <source>
        <dbReference type="Proteomes" id="UP000182312"/>
    </source>
</evidence>
<proteinExistence type="predicted"/>
<evidence type="ECO:0000313" key="1">
    <source>
        <dbReference type="EMBL" id="KGJ06671.1"/>
    </source>
</evidence>
<reference evidence="2 4" key="3">
    <citation type="submission" date="2016-10" db="EMBL/GenBank/DDBJ databases">
        <authorList>
            <person name="de Groot N.N."/>
        </authorList>
    </citation>
    <scope>NUCLEOTIDE SEQUENCE [LARGE SCALE GENOMIC DNA]</scope>
    <source>
        <strain evidence="2 4">CGMCC 1.6117</strain>
    </source>
</reference>
<dbReference type="EMBL" id="JRKN01000001">
    <property type="protein sequence ID" value="KGJ06671.1"/>
    <property type="molecule type" value="Genomic_DNA"/>
</dbReference>
<evidence type="ECO:0000313" key="2">
    <source>
        <dbReference type="EMBL" id="SFA42302.1"/>
    </source>
</evidence>
<accession>A0A099F8V2</accession>
<organism evidence="1 3">
    <name type="scientific">Paracoccus halophilus</name>
    <dbReference type="NCBI Taxonomy" id="376733"/>
    <lineage>
        <taxon>Bacteria</taxon>
        <taxon>Pseudomonadati</taxon>
        <taxon>Pseudomonadota</taxon>
        <taxon>Alphaproteobacteria</taxon>
        <taxon>Rhodobacterales</taxon>
        <taxon>Paracoccaceae</taxon>
        <taxon>Paracoccus</taxon>
    </lineage>
</organism>
<name>A0A099F8V2_9RHOB</name>
<reference evidence="1 3" key="2">
    <citation type="submission" date="2014-10" db="EMBL/GenBank/DDBJ databases">
        <title>Paracoccus sanguinis sp. nov., isolated from clinical specimens of New York State patients.</title>
        <authorList>
            <person name="Mingle L.A."/>
            <person name="Cole J.A."/>
            <person name="Lapierre P."/>
            <person name="Musser K.A."/>
        </authorList>
    </citation>
    <scope>NUCLEOTIDE SEQUENCE [LARGE SCALE GENOMIC DNA]</scope>
    <source>
        <strain evidence="1 3">JCM 14014</strain>
    </source>
</reference>